<name>A0A835XQ44_9CHLO</name>
<feature type="compositionally biased region" description="Pro residues" evidence="2">
    <location>
        <begin position="440"/>
        <end position="467"/>
    </location>
</feature>
<gene>
    <name evidence="4" type="ORF">HYH03_016253</name>
</gene>
<dbReference type="InterPro" id="IPR011990">
    <property type="entry name" value="TPR-like_helical_dom_sf"/>
</dbReference>
<dbReference type="PANTHER" id="PTHR44272">
    <property type="entry name" value="DNAJ DOMAIN (PROKARYOTIC HEAT SHOCK PROTEIN)"/>
    <property type="match status" value="1"/>
</dbReference>
<feature type="compositionally biased region" description="Gly residues" evidence="2">
    <location>
        <begin position="320"/>
        <end position="329"/>
    </location>
</feature>
<feature type="compositionally biased region" description="Low complexity" evidence="2">
    <location>
        <begin position="877"/>
        <end position="890"/>
    </location>
</feature>
<feature type="compositionally biased region" description="Low complexity" evidence="2">
    <location>
        <begin position="1103"/>
        <end position="1112"/>
    </location>
</feature>
<feature type="repeat" description="ANK" evidence="1">
    <location>
        <begin position="967"/>
        <end position="1000"/>
    </location>
</feature>
<feature type="compositionally biased region" description="Basic residues" evidence="2">
    <location>
        <begin position="1"/>
        <end position="10"/>
    </location>
</feature>
<dbReference type="Gene3D" id="1.25.40.20">
    <property type="entry name" value="Ankyrin repeat-containing domain"/>
    <property type="match status" value="3"/>
</dbReference>
<dbReference type="Pfam" id="PF12796">
    <property type="entry name" value="Ank_2"/>
    <property type="match status" value="2"/>
</dbReference>
<reference evidence="4" key="1">
    <citation type="journal article" date="2020" name="bioRxiv">
        <title>Comparative genomics of Chlamydomonas.</title>
        <authorList>
            <person name="Craig R.J."/>
            <person name="Hasan A.R."/>
            <person name="Ness R.W."/>
            <person name="Keightley P.D."/>
        </authorList>
    </citation>
    <scope>NUCLEOTIDE SEQUENCE</scope>
    <source>
        <strain evidence="4">CCAP 11/70</strain>
    </source>
</reference>
<dbReference type="AlphaFoldDB" id="A0A835XQ44"/>
<dbReference type="PRINTS" id="PR01415">
    <property type="entry name" value="ANKYRIN"/>
</dbReference>
<proteinExistence type="predicted"/>
<feature type="repeat" description="ANK" evidence="1">
    <location>
        <begin position="535"/>
        <end position="556"/>
    </location>
</feature>
<dbReference type="SMART" id="SM00248">
    <property type="entry name" value="ANK"/>
    <property type="match status" value="5"/>
</dbReference>
<feature type="compositionally biased region" description="Pro residues" evidence="2">
    <location>
        <begin position="612"/>
        <end position="637"/>
    </location>
</feature>
<feature type="repeat" description="ANK" evidence="1">
    <location>
        <begin position="502"/>
        <end position="534"/>
    </location>
</feature>
<feature type="region of interest" description="Disordered" evidence="2">
    <location>
        <begin position="410"/>
        <end position="467"/>
    </location>
</feature>
<feature type="compositionally biased region" description="Basic residues" evidence="2">
    <location>
        <begin position="215"/>
        <end position="234"/>
    </location>
</feature>
<dbReference type="Gene3D" id="1.25.40.10">
    <property type="entry name" value="Tetratricopeptide repeat domain"/>
    <property type="match status" value="1"/>
</dbReference>
<dbReference type="InterPro" id="IPR036770">
    <property type="entry name" value="Ankyrin_rpt-contain_sf"/>
</dbReference>
<organism evidence="4 5">
    <name type="scientific">Edaphochlamys debaryana</name>
    <dbReference type="NCBI Taxonomy" id="47281"/>
    <lineage>
        <taxon>Eukaryota</taxon>
        <taxon>Viridiplantae</taxon>
        <taxon>Chlorophyta</taxon>
        <taxon>core chlorophytes</taxon>
        <taxon>Chlorophyceae</taxon>
        <taxon>CS clade</taxon>
        <taxon>Chlamydomonadales</taxon>
        <taxon>Chlamydomonadales incertae sedis</taxon>
        <taxon>Edaphochlamys</taxon>
    </lineage>
</organism>
<dbReference type="InterPro" id="IPR018253">
    <property type="entry name" value="DnaJ_domain_CS"/>
</dbReference>
<dbReference type="PRINTS" id="PR00625">
    <property type="entry name" value="JDOMAIN"/>
</dbReference>
<dbReference type="PROSITE" id="PS50076">
    <property type="entry name" value="DNAJ_2"/>
    <property type="match status" value="1"/>
</dbReference>
<sequence length="1274" mass="126834">MAPKSKKKKNGQTEAAAPEQDLYGDLGVSKTADQEEIKRAYRKLALQCHPDKNPGDQAANERFQRISVAYSVLSDPQKRKFYDQNGSTEGLDISADEFMDMFQDLLLEVIGGADMIREMLSCFTPRELSRLPPFPFPKELFPPGTFPPGLRFSSKGLKGMPPQVEEMIQNGDLGSLFAAMGGAGPGMGHGQSPPSTSGRGGGGGGGGGGGFRGRGSPRRRHGTHVGGAHPHHVHPGAGGGGGGGGARRGLFGAGGRGGMAGLFGPGGGLEEELLADLMMADLMGLGGPGGGLGGAGSRRGGAAGRGFGRPGPAQARGGHPQPGGAGAGGSDDVSSEYTTDDGSEAGYGSGTSSDWTEASDEDLEAAEAAATARRREAALQEDGQGLRAAQDRLELQAAEQGRRALEQARLARTQEASPMLGSASCSPALPNADPSASTAVPPPPAPLVPPPPPPPPSARSGSPPPPALVREWMTAARGCDVGALACLLGADPRLLSARGSGLGHTALHWCAAKGGVEAMRWLLEMGLDVNVRNDDGATPLHAAARNGSLEAVEALLTWRPRGRGARCDLRAVDGEGRTAVQLAAEFGHGEVVAALRRAEAAEGPAGAGPGAFGPPRPPSQAPASAPPPLSPQPPIVSAPPVRTEAAAGGVTSKAEETEAKAPAGLGEGRSGGGDEAGPSGLTDAAACAQAGSPGDGVASVGPSDSIPAPPATKASGRGEEPLGSGVGATRPSAAEGSTAGPGSCPVAQRTAEAAEGPGASGHTQGPAAGQSHQQGLGKDPGAGADQLRPGFSRDASPVLDAPAAAAAATPVPAPAAAPATTPIAATPTATPAAAPAAAGGSSSRPGLTPEEKAARRAALLAADAAADREAERRQADKTAAAEAAARSAGLRSREEGRAWLDAAKAGDVGALGRMLAANPRLLGYQGQGTNYAFTAHSALHWAAAKGQTVAARWLLERGADPDLVNAAGATPLHAAASQGADEVARMLVIEAGARTGVSDALGETARDILLRRDPSSSGASSSGGGALAAELDQLARVAALRDAPGGAAEWGPRAMRSALAAAGVNIAGLLEKRDMVDAAQQLIAAHPPRITAVAQPAPPPAPAAAAAAATAPSAPPPLPAEAADGAAAAADGYTGAAGAADGAAGADAAAVAVDAAKARGNEAFARGDYPKAVSHYTMAMRLSTLPSAVLHSNRAAAYCGMSYYGKGQSDAEAAIYLDPGQPKYRCRLGVALLGQQQWRDAEAAFRAALALDPAYPAALQGLEDVRAAVSGQRG</sequence>
<dbReference type="EMBL" id="JAEHOE010000138">
    <property type="protein sequence ID" value="KAG2484955.1"/>
    <property type="molecule type" value="Genomic_DNA"/>
</dbReference>
<feature type="region of interest" description="Disordered" evidence="2">
    <location>
        <begin position="291"/>
        <end position="384"/>
    </location>
</feature>
<dbReference type="SMART" id="SM00028">
    <property type="entry name" value="TPR"/>
    <property type="match status" value="3"/>
</dbReference>
<dbReference type="PROSITE" id="PS00636">
    <property type="entry name" value="DNAJ_1"/>
    <property type="match status" value="1"/>
</dbReference>
<evidence type="ECO:0000313" key="5">
    <source>
        <dbReference type="Proteomes" id="UP000612055"/>
    </source>
</evidence>
<dbReference type="PROSITE" id="PS50088">
    <property type="entry name" value="ANK_REPEAT"/>
    <property type="match status" value="4"/>
</dbReference>
<feature type="repeat" description="ANK" evidence="1">
    <location>
        <begin position="934"/>
        <end position="966"/>
    </location>
</feature>
<feature type="compositionally biased region" description="Low complexity" evidence="2">
    <location>
        <begin position="310"/>
        <end position="319"/>
    </location>
</feature>
<dbReference type="SUPFAM" id="SSF48403">
    <property type="entry name" value="Ankyrin repeat"/>
    <property type="match status" value="2"/>
</dbReference>
<accession>A0A835XQ44</accession>
<dbReference type="InterPro" id="IPR036869">
    <property type="entry name" value="J_dom_sf"/>
</dbReference>
<feature type="compositionally biased region" description="Gly residues" evidence="2">
    <location>
        <begin position="236"/>
        <end position="249"/>
    </location>
</feature>
<dbReference type="SUPFAM" id="SSF48452">
    <property type="entry name" value="TPR-like"/>
    <property type="match status" value="1"/>
</dbReference>
<dbReference type="CDD" id="cd06257">
    <property type="entry name" value="DnaJ"/>
    <property type="match status" value="1"/>
</dbReference>
<dbReference type="Pfam" id="PF00226">
    <property type="entry name" value="DnaJ"/>
    <property type="match status" value="1"/>
</dbReference>
<feature type="region of interest" description="Disordered" evidence="2">
    <location>
        <begin position="179"/>
        <end position="249"/>
    </location>
</feature>
<dbReference type="PANTHER" id="PTHR44272:SF3">
    <property type="entry name" value="J DOMAIN-CONTAINING PROTEIN"/>
    <property type="match status" value="1"/>
</dbReference>
<feature type="compositionally biased region" description="Gly residues" evidence="2">
    <location>
        <begin position="665"/>
        <end position="675"/>
    </location>
</feature>
<feature type="region of interest" description="Disordered" evidence="2">
    <location>
        <begin position="602"/>
        <end position="893"/>
    </location>
</feature>
<evidence type="ECO:0000313" key="4">
    <source>
        <dbReference type="EMBL" id="KAG2484955.1"/>
    </source>
</evidence>
<keyword evidence="1" id="KW-0040">ANK repeat</keyword>
<feature type="region of interest" description="Disordered" evidence="2">
    <location>
        <begin position="1095"/>
        <end position="1123"/>
    </location>
</feature>
<evidence type="ECO:0000259" key="3">
    <source>
        <dbReference type="PROSITE" id="PS50076"/>
    </source>
</evidence>
<comment type="caution">
    <text evidence="4">The sequence shown here is derived from an EMBL/GenBank/DDBJ whole genome shotgun (WGS) entry which is preliminary data.</text>
</comment>
<dbReference type="SMART" id="SM00271">
    <property type="entry name" value="DnaJ"/>
    <property type="match status" value="1"/>
</dbReference>
<keyword evidence="5" id="KW-1185">Reference proteome</keyword>
<feature type="domain" description="J" evidence="3">
    <location>
        <begin position="21"/>
        <end position="86"/>
    </location>
</feature>
<dbReference type="PROSITE" id="PS50297">
    <property type="entry name" value="ANK_REP_REGION"/>
    <property type="match status" value="4"/>
</dbReference>
<dbReference type="SUPFAM" id="SSF46565">
    <property type="entry name" value="Chaperone J-domain"/>
    <property type="match status" value="1"/>
</dbReference>
<dbReference type="Gene3D" id="1.10.287.110">
    <property type="entry name" value="DnaJ domain"/>
    <property type="match status" value="1"/>
</dbReference>
<evidence type="ECO:0000256" key="1">
    <source>
        <dbReference type="PROSITE-ProRule" id="PRU00023"/>
    </source>
</evidence>
<dbReference type="Proteomes" id="UP000612055">
    <property type="component" value="Unassembled WGS sequence"/>
</dbReference>
<dbReference type="InterPro" id="IPR001623">
    <property type="entry name" value="DnaJ_domain"/>
</dbReference>
<protein>
    <recommendedName>
        <fullName evidence="3">J domain-containing protein</fullName>
    </recommendedName>
</protein>
<feature type="compositionally biased region" description="Basic and acidic residues" evidence="2">
    <location>
        <begin position="865"/>
        <end position="876"/>
    </location>
</feature>
<dbReference type="OrthoDB" id="552876at2759"/>
<feature type="region of interest" description="Disordered" evidence="2">
    <location>
        <begin position="1"/>
        <end position="29"/>
    </location>
</feature>
<dbReference type="InterPro" id="IPR002110">
    <property type="entry name" value="Ankyrin_rpt"/>
</dbReference>
<dbReference type="InterPro" id="IPR052812">
    <property type="entry name" value="Plant_DnaJ_domain"/>
</dbReference>
<feature type="compositionally biased region" description="Low complexity" evidence="2">
    <location>
        <begin position="801"/>
        <end position="838"/>
    </location>
</feature>
<evidence type="ECO:0000256" key="2">
    <source>
        <dbReference type="SAM" id="MobiDB-lite"/>
    </source>
</evidence>
<dbReference type="InterPro" id="IPR019734">
    <property type="entry name" value="TPR_rpt"/>
</dbReference>
<feature type="compositionally biased region" description="Gly residues" evidence="2">
    <location>
        <begin position="291"/>
        <end position="309"/>
    </location>
</feature>
<feature type="compositionally biased region" description="Gly residues" evidence="2">
    <location>
        <begin position="198"/>
        <end position="213"/>
    </location>
</feature>